<feature type="compositionally biased region" description="Polar residues" evidence="1">
    <location>
        <begin position="71"/>
        <end position="80"/>
    </location>
</feature>
<evidence type="ECO:0000313" key="2">
    <source>
        <dbReference type="Proteomes" id="UP000887574"/>
    </source>
</evidence>
<reference evidence="3" key="1">
    <citation type="submission" date="2022-11" db="UniProtKB">
        <authorList>
            <consortium name="WormBaseParasite"/>
        </authorList>
    </citation>
    <scope>IDENTIFICATION</scope>
</reference>
<proteinExistence type="predicted"/>
<dbReference type="Proteomes" id="UP000887574">
    <property type="component" value="Unplaced"/>
</dbReference>
<feature type="compositionally biased region" description="Low complexity" evidence="1">
    <location>
        <begin position="56"/>
        <end position="70"/>
    </location>
</feature>
<evidence type="ECO:0000256" key="1">
    <source>
        <dbReference type="SAM" id="MobiDB-lite"/>
    </source>
</evidence>
<feature type="region of interest" description="Disordered" evidence="1">
    <location>
        <begin position="54"/>
        <end position="80"/>
    </location>
</feature>
<protein>
    <submittedName>
        <fullName evidence="3">Uncharacterized protein</fullName>
    </submittedName>
</protein>
<evidence type="ECO:0000313" key="3">
    <source>
        <dbReference type="WBParaSite" id="jg26782"/>
    </source>
</evidence>
<dbReference type="WBParaSite" id="jg26782">
    <property type="protein sequence ID" value="jg26782"/>
    <property type="gene ID" value="jg26782"/>
</dbReference>
<keyword evidence="2" id="KW-1185">Reference proteome</keyword>
<dbReference type="AlphaFoldDB" id="A0A915E465"/>
<name>A0A915E465_9BILA</name>
<accession>A0A915E465</accession>
<organism evidence="2 3">
    <name type="scientific">Ditylenchus dipsaci</name>
    <dbReference type="NCBI Taxonomy" id="166011"/>
    <lineage>
        <taxon>Eukaryota</taxon>
        <taxon>Metazoa</taxon>
        <taxon>Ecdysozoa</taxon>
        <taxon>Nematoda</taxon>
        <taxon>Chromadorea</taxon>
        <taxon>Rhabditida</taxon>
        <taxon>Tylenchina</taxon>
        <taxon>Tylenchomorpha</taxon>
        <taxon>Sphaerularioidea</taxon>
        <taxon>Anguinidae</taxon>
        <taxon>Anguininae</taxon>
        <taxon>Ditylenchus</taxon>
    </lineage>
</organism>
<sequence>MYVYIKENPKLVGIGHKHDSDDSLSYTNKWCVHLEDIATFLGIVNNESTNEWWLQSSSSSPATSDPPTTSQPLSRSSLVMMQQEEYPKEELSYSKKQLYPWERQRELLVPFSSTKSAQSDSLHKQVTFANKNYSGLDYSKKKQPNAKASRLNNNRKFQ</sequence>
<feature type="region of interest" description="Disordered" evidence="1">
    <location>
        <begin position="133"/>
        <end position="158"/>
    </location>
</feature>